<dbReference type="Gene3D" id="1.10.246.130">
    <property type="match status" value="1"/>
</dbReference>
<organism evidence="6 7">
    <name type="scientific">Nesterenkonia lutea</name>
    <dbReference type="NCBI Taxonomy" id="272919"/>
    <lineage>
        <taxon>Bacteria</taxon>
        <taxon>Bacillati</taxon>
        <taxon>Actinomycetota</taxon>
        <taxon>Actinomycetes</taxon>
        <taxon>Micrococcales</taxon>
        <taxon>Micrococcaceae</taxon>
        <taxon>Nesterenkonia</taxon>
    </lineage>
</organism>
<feature type="compositionally biased region" description="Low complexity" evidence="5">
    <location>
        <begin position="385"/>
        <end position="406"/>
    </location>
</feature>
<evidence type="ECO:0000256" key="2">
    <source>
        <dbReference type="ARBA" id="ARBA00022679"/>
    </source>
</evidence>
<dbReference type="PANTHER" id="PTHR43199">
    <property type="entry name" value="GLUTATHIONE HYDROLASE"/>
    <property type="match status" value="1"/>
</dbReference>
<evidence type="ECO:0000313" key="7">
    <source>
        <dbReference type="Proteomes" id="UP000643525"/>
    </source>
</evidence>
<dbReference type="Proteomes" id="UP000643525">
    <property type="component" value="Unassembled WGS sequence"/>
</dbReference>
<evidence type="ECO:0000256" key="5">
    <source>
        <dbReference type="SAM" id="MobiDB-lite"/>
    </source>
</evidence>
<keyword evidence="7" id="KW-1185">Reference proteome</keyword>
<accession>A0ABR9JDA2</accession>
<dbReference type="InterPro" id="IPR043137">
    <property type="entry name" value="GGT_ssub_C"/>
</dbReference>
<dbReference type="GO" id="GO:0103068">
    <property type="term" value="F:leukotriene C4 gamma-glutamyl transferase activity"/>
    <property type="evidence" value="ECO:0007669"/>
    <property type="project" value="UniProtKB-EC"/>
</dbReference>
<protein>
    <submittedName>
        <fullName evidence="6">Gamma-glutamyltranspeptidase/glutathione hydrolase</fullName>
        <ecNumber evidence="6">2.3.2.2</ecNumber>
        <ecNumber evidence="6">3.4.19.13</ecNumber>
    </submittedName>
</protein>
<dbReference type="PANTHER" id="PTHR43199:SF1">
    <property type="entry name" value="GLUTATHIONE HYDROLASE PROENZYME"/>
    <property type="match status" value="1"/>
</dbReference>
<evidence type="ECO:0000256" key="3">
    <source>
        <dbReference type="ARBA" id="ARBA00022801"/>
    </source>
</evidence>
<dbReference type="Pfam" id="PF01019">
    <property type="entry name" value="G_glu_transpept"/>
    <property type="match status" value="1"/>
</dbReference>
<dbReference type="InterPro" id="IPR051792">
    <property type="entry name" value="GGT_bact"/>
</dbReference>
<dbReference type="InterPro" id="IPR043138">
    <property type="entry name" value="GGT_lsub"/>
</dbReference>
<dbReference type="GO" id="GO:0036374">
    <property type="term" value="F:glutathione hydrolase activity"/>
    <property type="evidence" value="ECO:0007669"/>
    <property type="project" value="UniProtKB-EC"/>
</dbReference>
<comment type="caution">
    <text evidence="6">The sequence shown here is derived from an EMBL/GenBank/DDBJ whole genome shotgun (WGS) entry which is preliminary data.</text>
</comment>
<feature type="region of interest" description="Disordered" evidence="5">
    <location>
        <begin position="1"/>
        <end position="36"/>
    </location>
</feature>
<feature type="region of interest" description="Disordered" evidence="5">
    <location>
        <begin position="384"/>
        <end position="414"/>
    </location>
</feature>
<feature type="compositionally biased region" description="Basic and acidic residues" evidence="5">
    <location>
        <begin position="8"/>
        <end position="21"/>
    </location>
</feature>
<name>A0ABR9JDA2_9MICC</name>
<gene>
    <name evidence="6" type="ORF">H4W27_001022</name>
</gene>
<reference evidence="6 7" key="1">
    <citation type="submission" date="2020-10" db="EMBL/GenBank/DDBJ databases">
        <title>Sequencing the genomes of 1000 actinobacteria strains.</title>
        <authorList>
            <person name="Klenk H.-P."/>
        </authorList>
    </citation>
    <scope>NUCLEOTIDE SEQUENCE [LARGE SCALE GENOMIC DNA]</scope>
    <source>
        <strain evidence="6 7">DSM 15666</strain>
    </source>
</reference>
<keyword evidence="3 6" id="KW-0378">Hydrolase</keyword>
<comment type="similarity">
    <text evidence="1">Belongs to the gamma-glutamyltransferase family.</text>
</comment>
<dbReference type="EMBL" id="JADBED010000001">
    <property type="protein sequence ID" value="MBE1523904.1"/>
    <property type="molecule type" value="Genomic_DNA"/>
</dbReference>
<dbReference type="Gene3D" id="3.60.20.40">
    <property type="match status" value="1"/>
</dbReference>
<dbReference type="EC" id="3.4.19.13" evidence="6"/>
<evidence type="ECO:0000313" key="6">
    <source>
        <dbReference type="EMBL" id="MBE1523904.1"/>
    </source>
</evidence>
<dbReference type="SUPFAM" id="SSF56235">
    <property type="entry name" value="N-terminal nucleophile aminohydrolases (Ntn hydrolases)"/>
    <property type="match status" value="1"/>
</dbReference>
<proteinExistence type="inferred from homology"/>
<sequence length="598" mass="63514">MQPQNFHPHTDDAGRPGDRRPGPRRQGPGLGGFSAPRFSRVGRGAALLATLGLLVSCAAEEEPPPPPAPSEEPAEPTSAPEPAEEVLSQQGVSAGNELAVQVGEDVLAEGGNSVDAAIATAFAMGVVEPYASGLGGGGSVVIAGQEGDPLFYDYREEVGVDGEIPETGVGVPGFVAGMGRLHEEHGSLDWDQLLEPAQQLAAEGFEVYDFLATRMTEDLGPEAIEGVEPFEADGEPLAAGEQLVQTELASTLETLAGEGWEAFYTGSLVQELTQVEGIDEQTLAQYEVTLSDPVSGEFGDYGVLAAAPALPGVALVQLLQVAEAQGIAEMEPDSAEYIETLSDAWLVAEATVLTQLGDPAFVEVPTEEITDPEANAQIDLSSLPAEQDAQDQQQEQEQQERQTTAAGRAPIDANTTHISVVDDDGIMVSMTNTLTNFWGAGETTNGFFLNNQLSRFEAVDSPANRPEPGRRSVTWSMPTIIVDDQQRPVLGIGTPGGNQILNIMGTVLTQWGLHGASLQESFDGLRFRLDDQTSTLFVDDEPAAQTRQELEDLGWELQVWPDEWGGFGSVQALEVDYDTGEITGAVDDRRVGAYSVLD</sequence>
<evidence type="ECO:0000256" key="4">
    <source>
        <dbReference type="ARBA" id="ARBA00023145"/>
    </source>
</evidence>
<keyword evidence="2 6" id="KW-0808">Transferase</keyword>
<evidence type="ECO:0000256" key="1">
    <source>
        <dbReference type="ARBA" id="ARBA00009381"/>
    </source>
</evidence>
<dbReference type="EC" id="2.3.2.2" evidence="6"/>
<feature type="region of interest" description="Disordered" evidence="5">
    <location>
        <begin position="58"/>
        <end position="88"/>
    </location>
</feature>
<dbReference type="InterPro" id="IPR029055">
    <property type="entry name" value="Ntn_hydrolases_N"/>
</dbReference>
<keyword evidence="4" id="KW-0865">Zymogen</keyword>
<dbReference type="PRINTS" id="PR01210">
    <property type="entry name" value="GGTRANSPTASE"/>
</dbReference>
<keyword evidence="6" id="KW-0012">Acyltransferase</keyword>
<dbReference type="RefSeq" id="WP_192594990.1">
    <property type="nucleotide sequence ID" value="NZ_BAAALJ010000014.1"/>
</dbReference>